<name>A0ABV3G2X0_9NOCA</name>
<keyword evidence="6" id="KW-1185">Reference proteome</keyword>
<feature type="region of interest" description="Disordered" evidence="2">
    <location>
        <begin position="148"/>
        <end position="169"/>
    </location>
</feature>
<evidence type="ECO:0000313" key="6">
    <source>
        <dbReference type="Proteomes" id="UP001551695"/>
    </source>
</evidence>
<dbReference type="InterPro" id="IPR054357">
    <property type="entry name" value="MFE-2_N"/>
</dbReference>
<dbReference type="SUPFAM" id="SSF54637">
    <property type="entry name" value="Thioesterase/thiol ester dehydrase-isomerase"/>
    <property type="match status" value="2"/>
</dbReference>
<comment type="caution">
    <text evidence="5">The sequence shown here is derived from an EMBL/GenBank/DDBJ whole genome shotgun (WGS) entry which is preliminary data.</text>
</comment>
<dbReference type="PANTHER" id="PTHR13078">
    <property type="entry name" value="PEROXISOMAL MULTIFUNCTIONAL ENZYME TYPE 2-RELATED"/>
    <property type="match status" value="1"/>
</dbReference>
<dbReference type="PANTHER" id="PTHR13078:SF59">
    <property type="entry name" value="ENOYL-COA HYDRATASE CHSH3"/>
    <property type="match status" value="1"/>
</dbReference>
<gene>
    <name evidence="5" type="ORF">AB0I48_29930</name>
</gene>
<evidence type="ECO:0000256" key="2">
    <source>
        <dbReference type="SAM" id="MobiDB-lite"/>
    </source>
</evidence>
<dbReference type="RefSeq" id="WP_109525605.1">
    <property type="nucleotide sequence ID" value="NZ_JBEXKW010000032.1"/>
</dbReference>
<evidence type="ECO:0000259" key="3">
    <source>
        <dbReference type="Pfam" id="PF01575"/>
    </source>
</evidence>
<feature type="domain" description="Peroxisomal multifunctional enzyme type 2-like N-terminal" evidence="4">
    <location>
        <begin position="18"/>
        <end position="147"/>
    </location>
</feature>
<dbReference type="InterPro" id="IPR002539">
    <property type="entry name" value="MaoC-like_dom"/>
</dbReference>
<comment type="similarity">
    <text evidence="1">Belongs to the enoyl-CoA hydratase/isomerase family.</text>
</comment>
<feature type="domain" description="MaoC-like" evidence="3">
    <location>
        <begin position="163"/>
        <end position="263"/>
    </location>
</feature>
<protein>
    <submittedName>
        <fullName evidence="5">MaoC/PaaZ C-terminal domain-containing protein</fullName>
    </submittedName>
</protein>
<organism evidence="5 6">
    <name type="scientific">Nocardia aurea</name>
    <dbReference type="NCBI Taxonomy" id="2144174"/>
    <lineage>
        <taxon>Bacteria</taxon>
        <taxon>Bacillati</taxon>
        <taxon>Actinomycetota</taxon>
        <taxon>Actinomycetes</taxon>
        <taxon>Mycobacteriales</taxon>
        <taxon>Nocardiaceae</taxon>
        <taxon>Nocardia</taxon>
    </lineage>
</organism>
<reference evidence="5 6" key="1">
    <citation type="submission" date="2024-06" db="EMBL/GenBank/DDBJ databases">
        <title>The Natural Products Discovery Center: Release of the First 8490 Sequenced Strains for Exploring Actinobacteria Biosynthetic Diversity.</title>
        <authorList>
            <person name="Kalkreuter E."/>
            <person name="Kautsar S.A."/>
            <person name="Yang D."/>
            <person name="Bader C.D."/>
            <person name="Teijaro C.N."/>
            <person name="Fluegel L."/>
            <person name="Davis C.M."/>
            <person name="Simpson J.R."/>
            <person name="Lauterbach L."/>
            <person name="Steele A.D."/>
            <person name="Gui C."/>
            <person name="Meng S."/>
            <person name="Li G."/>
            <person name="Viehrig K."/>
            <person name="Ye F."/>
            <person name="Su P."/>
            <person name="Kiefer A.F."/>
            <person name="Nichols A."/>
            <person name="Cepeda A.J."/>
            <person name="Yan W."/>
            <person name="Fan B."/>
            <person name="Jiang Y."/>
            <person name="Adhikari A."/>
            <person name="Zheng C.-J."/>
            <person name="Schuster L."/>
            <person name="Cowan T.M."/>
            <person name="Smanski M.J."/>
            <person name="Chevrette M.G."/>
            <person name="De Carvalho L.P.S."/>
            <person name="Shen B."/>
        </authorList>
    </citation>
    <scope>NUCLEOTIDE SEQUENCE [LARGE SCALE GENOMIC DNA]</scope>
    <source>
        <strain evidence="5 6">NPDC050403</strain>
    </source>
</reference>
<dbReference type="InterPro" id="IPR029069">
    <property type="entry name" value="HotDog_dom_sf"/>
</dbReference>
<dbReference type="Pfam" id="PF01575">
    <property type="entry name" value="MaoC_dehydratas"/>
    <property type="match status" value="1"/>
</dbReference>
<dbReference type="Pfam" id="PF22622">
    <property type="entry name" value="MFE-2_hydrat-2_N"/>
    <property type="match status" value="1"/>
</dbReference>
<evidence type="ECO:0000259" key="4">
    <source>
        <dbReference type="Pfam" id="PF22622"/>
    </source>
</evidence>
<dbReference type="EMBL" id="JBFAKC010000017">
    <property type="protein sequence ID" value="MEV0711785.1"/>
    <property type="molecule type" value="Genomic_DNA"/>
</dbReference>
<evidence type="ECO:0000256" key="1">
    <source>
        <dbReference type="ARBA" id="ARBA00005254"/>
    </source>
</evidence>
<dbReference type="Gene3D" id="3.10.129.10">
    <property type="entry name" value="Hotdog Thioesterase"/>
    <property type="match status" value="1"/>
</dbReference>
<dbReference type="CDD" id="cd03448">
    <property type="entry name" value="HDE_HSD"/>
    <property type="match status" value="1"/>
</dbReference>
<dbReference type="Proteomes" id="UP001551695">
    <property type="component" value="Unassembled WGS sequence"/>
</dbReference>
<sequence>MPIDPKIALGAELPDLAFAWTPSDIQLYHLGLGAGARWTDPAELRYLDDRAPQVLPTFAAVAPTFHDTEPPTVVFPGIDIDLAKVVHGFQEVRLNGPIPTSGKATRKARITELWDKGSSAVVVQEHTIVGSDGATLWTSRSSIFAKGEGGFGGERGPSAKSELPDRAPDFDVTVPTLPQQALLYRMSGDRNPLHSDPGFARGAGFPNPILHGLCSYGMVCKAATDTVLDSDAARVTGFSARFAGVLYPGETIRTRIWRADNALTIAATVVEREDAPVLGDVTLWFE</sequence>
<evidence type="ECO:0000313" key="5">
    <source>
        <dbReference type="EMBL" id="MEV0711785.1"/>
    </source>
</evidence>
<proteinExistence type="inferred from homology"/>
<accession>A0ABV3G2X0</accession>